<name>A0A3E0VUH9_9MICO</name>
<dbReference type="AlphaFoldDB" id="A0A3E0VUH9"/>
<dbReference type="Proteomes" id="UP000256541">
    <property type="component" value="Unassembled WGS sequence"/>
</dbReference>
<evidence type="ECO:0000313" key="2">
    <source>
        <dbReference type="Proteomes" id="UP000256541"/>
    </source>
</evidence>
<sequence length="137" mass="15349">MAIDIARLKGSENPAELLHSWMNERQLSVVDVSANPADLAEIARDRRLALSGISDERGGLSSMHELEGYVSEPQRERFIQDNLLVPSETPNVRLHIVDDLPTAPIPLGLVLADLADWNRPREDARIIELLKGVEWRP</sequence>
<reference evidence="1 2" key="1">
    <citation type="submission" date="2017-04" db="EMBL/GenBank/DDBJ databases">
        <title>Comparative genome analysis of Subtercola boreus.</title>
        <authorList>
            <person name="Cho Y.-J."/>
            <person name="Cho A."/>
            <person name="Kim O.-S."/>
            <person name="Lee J.-I."/>
        </authorList>
    </citation>
    <scope>NUCLEOTIDE SEQUENCE [LARGE SCALE GENOMIC DNA]</scope>
    <source>
        <strain evidence="1 2">P27479</strain>
    </source>
</reference>
<dbReference type="OrthoDB" id="5121496at2"/>
<accession>A0A3E0VUH9</accession>
<dbReference type="RefSeq" id="WP_116411992.1">
    <property type="nucleotide sequence ID" value="NZ_NBXB01000034.1"/>
</dbReference>
<dbReference type="EMBL" id="NBXB01000034">
    <property type="protein sequence ID" value="RFA13401.1"/>
    <property type="molecule type" value="Genomic_DNA"/>
</dbReference>
<comment type="caution">
    <text evidence="1">The sequence shown here is derived from an EMBL/GenBank/DDBJ whole genome shotgun (WGS) entry which is preliminary data.</text>
</comment>
<gene>
    <name evidence="1" type="ORF">B7R22_12030</name>
</gene>
<proteinExistence type="predicted"/>
<protein>
    <submittedName>
        <fullName evidence="1">Uncharacterized protein</fullName>
    </submittedName>
</protein>
<organism evidence="1 2">
    <name type="scientific">Subtercola boreus</name>
    <dbReference type="NCBI Taxonomy" id="120213"/>
    <lineage>
        <taxon>Bacteria</taxon>
        <taxon>Bacillati</taxon>
        <taxon>Actinomycetota</taxon>
        <taxon>Actinomycetes</taxon>
        <taxon>Micrococcales</taxon>
        <taxon>Microbacteriaceae</taxon>
        <taxon>Subtercola</taxon>
    </lineage>
</organism>
<evidence type="ECO:0000313" key="1">
    <source>
        <dbReference type="EMBL" id="RFA13401.1"/>
    </source>
</evidence>